<keyword evidence="1 5" id="KW-0963">Cytoplasm</keyword>
<dbReference type="OrthoDB" id="10248987at2759"/>
<dbReference type="SUPFAM" id="SSF54285">
    <property type="entry name" value="MoaD/ThiS"/>
    <property type="match status" value="1"/>
</dbReference>
<dbReference type="Pfam" id="PF09138">
    <property type="entry name" value="Urm1"/>
    <property type="match status" value="1"/>
</dbReference>
<dbReference type="InterPro" id="IPR015221">
    <property type="entry name" value="Urm1"/>
</dbReference>
<evidence type="ECO:0000256" key="6">
    <source>
        <dbReference type="RuleBase" id="RU361182"/>
    </source>
</evidence>
<dbReference type="CDD" id="cd01764">
    <property type="entry name" value="Ubl_Urm1"/>
    <property type="match status" value="1"/>
</dbReference>
<feature type="modified residue" description="1-thioglycine" evidence="5">
    <location>
        <position position="286"/>
    </location>
</feature>
<dbReference type="HAMAP" id="MF_03048">
    <property type="entry name" value="Urm1"/>
    <property type="match status" value="1"/>
</dbReference>
<sequence length="286" mass="31468">MHIDFQGINWAVVYPFVCEPEFIGEEDPHTLSKFFSVSRNQLIHQLFAASTSFSFYHFSDILHSLHLSSICSKRTMESKLEKKVDHLMTLPGVTGVCVADSNGLALSSRGSLKAEVAPVGSQLLTLCSQLEPSSPVPPQVTLLSDHGKVHQKPNDCSGAVISVMAGVHLNLEFSGGCEFLVGNQKEHKVTVPCDGDSVTVFELIRYVKEVMLKDCNRSDLLVQGGTVRPGVLVLINECDWELLGCVRFTNLPVILMYARIPRLFFKEKAELHNGDVVTFLSTLHGG</sequence>
<comment type="similarity">
    <text evidence="5 6">Belongs to the URM1 family.</text>
</comment>
<comment type="PTM">
    <text evidence="5">C-terminal thiocarboxylation occurs in 2 steps, it is first acyl-adenylated (-COAMP) via the hesA/moeB/thiF part of the MOCS3/UBA4 homolog, then thiocarboxylated (-COSH) via the rhodanese domain of the MOCS3/UBA4 homolog.</text>
</comment>
<dbReference type="InterPro" id="IPR012675">
    <property type="entry name" value="Beta-grasp_dom_sf"/>
</dbReference>
<evidence type="ECO:0000256" key="1">
    <source>
        <dbReference type="ARBA" id="ARBA00022490"/>
    </source>
</evidence>
<dbReference type="InterPro" id="IPR024135">
    <property type="entry name" value="LAMTOR5"/>
</dbReference>
<dbReference type="InterPro" id="IPR016155">
    <property type="entry name" value="Mopterin_synth/thiamin_S_b"/>
</dbReference>
<keyword evidence="4 5" id="KW-0833">Ubl conjugation pathway</keyword>
<dbReference type="PANTHER" id="PTHR14986">
    <property type="entry name" value="RURM1 PROTEIN"/>
    <property type="match status" value="1"/>
</dbReference>
<feature type="cross-link" description="Glycyl lysine isopeptide (Gly-Lys) (interchain with K-? in acceptor proteins)" evidence="5">
    <location>
        <position position="286"/>
    </location>
</feature>
<evidence type="ECO:0000256" key="4">
    <source>
        <dbReference type="ARBA" id="ARBA00022786"/>
    </source>
</evidence>
<dbReference type="GO" id="GO:0043066">
    <property type="term" value="P:negative regulation of apoptotic process"/>
    <property type="evidence" value="ECO:0007669"/>
    <property type="project" value="InterPro"/>
</dbReference>
<dbReference type="STRING" id="29170.A0A368GWG0"/>
<organism evidence="7 8">
    <name type="scientific">Ancylostoma caninum</name>
    <name type="common">Dog hookworm</name>
    <dbReference type="NCBI Taxonomy" id="29170"/>
    <lineage>
        <taxon>Eukaryota</taxon>
        <taxon>Metazoa</taxon>
        <taxon>Ecdysozoa</taxon>
        <taxon>Nematoda</taxon>
        <taxon>Chromadorea</taxon>
        <taxon>Rhabditida</taxon>
        <taxon>Rhabditina</taxon>
        <taxon>Rhabditomorpha</taxon>
        <taxon>Strongyloidea</taxon>
        <taxon>Ancylostomatidae</taxon>
        <taxon>Ancylostomatinae</taxon>
        <taxon>Ancylostoma</taxon>
    </lineage>
</organism>
<dbReference type="GO" id="GO:0034227">
    <property type="term" value="P:tRNA thio-modification"/>
    <property type="evidence" value="ECO:0007669"/>
    <property type="project" value="UniProtKB-UniRule"/>
</dbReference>
<dbReference type="Gene3D" id="3.30.450.30">
    <property type="entry name" value="Dynein light chain 2a, cytoplasmic"/>
    <property type="match status" value="1"/>
</dbReference>
<name>A0A368GWG0_ANCCA</name>
<reference evidence="7 8" key="1">
    <citation type="submission" date="2014-10" db="EMBL/GenBank/DDBJ databases">
        <title>Draft genome of the hookworm Ancylostoma caninum.</title>
        <authorList>
            <person name="Mitreva M."/>
        </authorList>
    </citation>
    <scope>NUCLEOTIDE SEQUENCE [LARGE SCALE GENOMIC DNA]</scope>
    <source>
        <strain evidence="7 8">Baltimore</strain>
    </source>
</reference>
<evidence type="ECO:0000256" key="2">
    <source>
        <dbReference type="ARBA" id="ARBA00022499"/>
    </source>
</evidence>
<accession>A0A368GWG0</accession>
<dbReference type="Gene3D" id="3.10.20.30">
    <property type="match status" value="1"/>
</dbReference>
<comment type="caution">
    <text evidence="7">The sequence shown here is derived from an EMBL/GenBank/DDBJ whole genome shotgun (WGS) entry which is preliminary data.</text>
</comment>
<proteinExistence type="inferred from homology"/>
<dbReference type="GO" id="GO:0032447">
    <property type="term" value="P:protein urmylation"/>
    <property type="evidence" value="ECO:0007669"/>
    <property type="project" value="UniProtKB-UniRule"/>
</dbReference>
<evidence type="ECO:0000313" key="7">
    <source>
        <dbReference type="EMBL" id="RCN48703.1"/>
    </source>
</evidence>
<dbReference type="UniPathway" id="UPA00988"/>
<dbReference type="GO" id="GO:0071986">
    <property type="term" value="C:Ragulator complex"/>
    <property type="evidence" value="ECO:0007669"/>
    <property type="project" value="InterPro"/>
</dbReference>
<evidence type="ECO:0000313" key="8">
    <source>
        <dbReference type="Proteomes" id="UP000252519"/>
    </source>
</evidence>
<evidence type="ECO:0000256" key="3">
    <source>
        <dbReference type="ARBA" id="ARBA00022694"/>
    </source>
</evidence>
<dbReference type="Proteomes" id="UP000252519">
    <property type="component" value="Unassembled WGS sequence"/>
</dbReference>
<dbReference type="GO" id="GO:0005829">
    <property type="term" value="C:cytosol"/>
    <property type="evidence" value="ECO:0007669"/>
    <property type="project" value="UniProtKB-UniRule"/>
</dbReference>
<keyword evidence="2 5" id="KW-1017">Isopeptide bond</keyword>
<dbReference type="Pfam" id="PF16672">
    <property type="entry name" value="LAMTOR5"/>
    <property type="match status" value="1"/>
</dbReference>
<dbReference type="EMBL" id="JOJR01000043">
    <property type="protein sequence ID" value="RCN48703.1"/>
    <property type="molecule type" value="Genomic_DNA"/>
</dbReference>
<dbReference type="AlphaFoldDB" id="A0A368GWG0"/>
<protein>
    <recommendedName>
        <fullName evidence="5">Ubiquitin-related modifier 1 homolog</fullName>
    </recommendedName>
</protein>
<comment type="function">
    <text evidence="5">Acts as a sulfur carrier required for 2-thiolation of mcm(5)S(2)U at tRNA wobble positions of cytosolic tRNA(Lys), tRNA(Glu) and tRNA(Gln). Serves as sulfur donor in tRNA 2-thiolation reaction by being thiocarboxylated (-COSH) at its C-terminus by the MOCS3/UBA4 homolog. The sulfur is then transferred to tRNA to form 2-thiolation of mcm(5)S(2)U. Also acts as a ubiquitin-like protein (UBL) that is covalently conjugated via an isopeptide bond to lysine residues of target proteins. The thiocarboxylated form serves as substrate for conjugation and oxidative stress specifically induces the formation of UBL-protein conjugates.</text>
</comment>
<comment type="pathway">
    <text evidence="5 6">tRNA modification; 5-methoxycarbonylmethyl-2-thiouridine-tRNA biosynthesis.</text>
</comment>
<gene>
    <name evidence="7" type="ORF">ANCCAN_05165</name>
</gene>
<keyword evidence="8" id="KW-1185">Reference proteome</keyword>
<evidence type="ECO:0000256" key="5">
    <source>
        <dbReference type="HAMAP-Rule" id="MF_03048"/>
    </source>
</evidence>
<dbReference type="GO" id="GO:0002098">
    <property type="term" value="P:tRNA wobble uridine modification"/>
    <property type="evidence" value="ECO:0007669"/>
    <property type="project" value="UniProtKB-UniRule"/>
</dbReference>
<comment type="subcellular location">
    <subcellularLocation>
        <location evidence="5 6">Cytoplasm</location>
    </subcellularLocation>
</comment>
<keyword evidence="3 5" id="KW-0819">tRNA processing</keyword>